<evidence type="ECO:0000313" key="12">
    <source>
        <dbReference type="EMBL" id="KEZ39886.1"/>
    </source>
</evidence>
<dbReference type="PROSITE" id="PS00202">
    <property type="entry name" value="RUBREDOXIN"/>
    <property type="match status" value="1"/>
</dbReference>
<feature type="short sequence motif" description="DGA/G" evidence="8">
    <location>
        <begin position="921"/>
        <end position="923"/>
    </location>
</feature>
<dbReference type="Gene3D" id="3.40.1090.10">
    <property type="entry name" value="Cytosolic phospholipase A2 catalytic domain"/>
    <property type="match status" value="1"/>
</dbReference>
<dbReference type="Pfam" id="PF01734">
    <property type="entry name" value="Patatin"/>
    <property type="match status" value="1"/>
</dbReference>
<keyword evidence="6 8" id="KW-0443">Lipid metabolism</keyword>
<dbReference type="CDD" id="cd07199">
    <property type="entry name" value="Pat17_PNPLA8_PNPLA9_like"/>
    <property type="match status" value="1"/>
</dbReference>
<dbReference type="PANTHER" id="PTHR24185:SF1">
    <property type="entry name" value="CALCIUM-INDEPENDENT PHOSPHOLIPASE A2-GAMMA"/>
    <property type="match status" value="1"/>
</dbReference>
<reference evidence="12 13" key="1">
    <citation type="journal article" date="2014" name="Genome Announc.">
        <title>Draft genome sequence of the pathogenic fungus Scedosporium apiospermum.</title>
        <authorList>
            <person name="Vandeputte P."/>
            <person name="Ghamrawi S."/>
            <person name="Rechenmann M."/>
            <person name="Iltis A."/>
            <person name="Giraud S."/>
            <person name="Fleury M."/>
            <person name="Thornton C."/>
            <person name="Delhaes L."/>
            <person name="Meyer W."/>
            <person name="Papon N."/>
            <person name="Bouchara J.P."/>
        </authorList>
    </citation>
    <scope>NUCLEOTIDE SEQUENCE [LARGE SCALE GENOMIC DNA]</scope>
    <source>
        <strain evidence="12 13">IHEM 14462</strain>
    </source>
</reference>
<evidence type="ECO:0000256" key="8">
    <source>
        <dbReference type="PROSITE-ProRule" id="PRU01161"/>
    </source>
</evidence>
<evidence type="ECO:0000313" key="13">
    <source>
        <dbReference type="Proteomes" id="UP000028545"/>
    </source>
</evidence>
<keyword evidence="3 8" id="KW-0378">Hydrolase</keyword>
<gene>
    <name evidence="12" type="ORF">SAPIO_CDS8838</name>
</gene>
<dbReference type="GO" id="GO:0046486">
    <property type="term" value="P:glycerolipid metabolic process"/>
    <property type="evidence" value="ECO:0007669"/>
    <property type="project" value="UniProtKB-ARBA"/>
</dbReference>
<evidence type="ECO:0000259" key="11">
    <source>
        <dbReference type="PROSITE" id="PS51635"/>
    </source>
</evidence>
<evidence type="ECO:0000256" key="7">
    <source>
        <dbReference type="PROSITE-ProRule" id="PRU00175"/>
    </source>
</evidence>
<feature type="short sequence motif" description="GXGXXG" evidence="8">
    <location>
        <begin position="736"/>
        <end position="741"/>
    </location>
</feature>
<evidence type="ECO:0000256" key="6">
    <source>
        <dbReference type="ARBA" id="ARBA00023098"/>
    </source>
</evidence>
<feature type="active site" description="Nucleophile" evidence="8">
    <location>
        <position position="772"/>
    </location>
</feature>
<keyword evidence="4" id="KW-0862">Zinc</keyword>
<dbReference type="SUPFAM" id="SSF52151">
    <property type="entry name" value="FabD/lysophospholipase-like"/>
    <property type="match status" value="1"/>
</dbReference>
<feature type="active site" description="Proton acceptor" evidence="8">
    <location>
        <position position="921"/>
    </location>
</feature>
<dbReference type="HOGENOM" id="CLU_003059_2_1_1"/>
<feature type="domain" description="RING-type" evidence="10">
    <location>
        <begin position="660"/>
        <end position="707"/>
    </location>
</feature>
<dbReference type="GO" id="GO:0008270">
    <property type="term" value="F:zinc ion binding"/>
    <property type="evidence" value="ECO:0007669"/>
    <property type="project" value="UniProtKB-KW"/>
</dbReference>
<dbReference type="GO" id="GO:0016020">
    <property type="term" value="C:membrane"/>
    <property type="evidence" value="ECO:0007669"/>
    <property type="project" value="TreeGrafter"/>
</dbReference>
<dbReference type="OMA" id="DINCYNG"/>
<dbReference type="GeneID" id="27727910"/>
<dbReference type="PANTHER" id="PTHR24185">
    <property type="entry name" value="CALCIUM-INDEPENDENT PHOSPHOLIPASE A2-GAMMA"/>
    <property type="match status" value="1"/>
</dbReference>
<dbReference type="PROSITE" id="PS51635">
    <property type="entry name" value="PNPLA"/>
    <property type="match status" value="1"/>
</dbReference>
<protein>
    <recommendedName>
        <fullName evidence="14">PNPLA domain-containing protein</fullName>
    </recommendedName>
</protein>
<dbReference type="GO" id="GO:0019369">
    <property type="term" value="P:arachidonate metabolic process"/>
    <property type="evidence" value="ECO:0007669"/>
    <property type="project" value="TreeGrafter"/>
</dbReference>
<dbReference type="KEGG" id="sapo:SAPIO_CDS8838"/>
<dbReference type="InterPro" id="IPR016035">
    <property type="entry name" value="Acyl_Trfase/lysoPLipase"/>
</dbReference>
<dbReference type="AlphaFoldDB" id="A0A084FXS4"/>
<dbReference type="InterPro" id="IPR001841">
    <property type="entry name" value="Znf_RING"/>
</dbReference>
<evidence type="ECO:0000256" key="3">
    <source>
        <dbReference type="ARBA" id="ARBA00022801"/>
    </source>
</evidence>
<feature type="region of interest" description="Disordered" evidence="9">
    <location>
        <begin position="170"/>
        <end position="195"/>
    </location>
</feature>
<dbReference type="InterPro" id="IPR017907">
    <property type="entry name" value="Znf_RING_CS"/>
</dbReference>
<keyword evidence="1" id="KW-0479">Metal-binding</keyword>
<dbReference type="InterPro" id="IPR002641">
    <property type="entry name" value="PNPLA_dom"/>
</dbReference>
<dbReference type="InterPro" id="IPR018527">
    <property type="entry name" value="Rubredoxin_Fe_BS"/>
</dbReference>
<evidence type="ECO:0000256" key="4">
    <source>
        <dbReference type="ARBA" id="ARBA00022833"/>
    </source>
</evidence>
<dbReference type="GO" id="GO:0016042">
    <property type="term" value="P:lipid catabolic process"/>
    <property type="evidence" value="ECO:0007669"/>
    <property type="project" value="UniProtKB-UniRule"/>
</dbReference>
<dbReference type="EMBL" id="JOWA01000132">
    <property type="protein sequence ID" value="KEZ39886.1"/>
    <property type="molecule type" value="Genomic_DNA"/>
</dbReference>
<comment type="caution">
    <text evidence="12">The sequence shown here is derived from an EMBL/GenBank/DDBJ whole genome shotgun (WGS) entry which is preliminary data.</text>
</comment>
<feature type="domain" description="PNPLA" evidence="11">
    <location>
        <begin position="732"/>
        <end position="934"/>
    </location>
</feature>
<dbReference type="PROSITE" id="PS50089">
    <property type="entry name" value="ZF_RING_2"/>
    <property type="match status" value="1"/>
</dbReference>
<evidence type="ECO:0000256" key="1">
    <source>
        <dbReference type="ARBA" id="ARBA00022723"/>
    </source>
</evidence>
<keyword evidence="5 8" id="KW-0442">Lipid degradation</keyword>
<evidence type="ECO:0000256" key="5">
    <source>
        <dbReference type="ARBA" id="ARBA00022963"/>
    </source>
</evidence>
<sequence>MSDSCLLCNASGVHPKCACGKVFCAECLVAHRKKAHGENPNKEWSPIAWIRGEYPSLIANWKAAFATDESAKWFGFYFERKGSDASAEYDDPRDTHGRGRHGEGKMALEAKNFRHIIETPRFSLLVDQSRHLREDSPRRQFPRIVTFVGKTGSGKSTMIRALISLTAKGDLERTQAPTPADPKEPARPTTGEVNLYPDPGTFGTESPLFYADCEGFGGGQPLAADYQSLWQQSKGSRLYTFQGQHAQSVDRKHAVEDVYPRFLYIVSDVICMVVKNTKTLPSVVARLLEWSQIGAGNTVNRYARPAALIVINMDSTMLEWARSKGKNLTEAFLMIGENELFSDRRMKILAENCGAKTMRELLNVHFSEFHIYSMPQTDDGGKRLTTASDVWSKVGEISRCLQQASWNVHRRREHNWIRLDSHQMSIVFDRAFQHLVTSRSGPFNFNHTQQEVPTPPTFRHYLVRFCRITFSGGMQEGFAYCASLIAQSLVIERLRSNGYGRWAALVDRCDVHALTGSKDIAPTPDAVFTKAIREDCTVAARALFYRYLTCAYRDPLTGARCLNTRSGHEGGHQLDRGPSNTTLIRPGMFEFGDYTPGEFVRAIEKSTREFTSSCNQFASTGDRKVWAMQRHKETLQTAPRPDFWATASDRDRPYVDNLPCIPCLFRRPEYRMPCGHYLCHVCIEQLQDPQLSAEPSAVAMHWSCPICGMNEPEDAWPVVIQQVPPLAGIRILSLDGGGVRGILEVLILQRLEKTIGLEIPIRHFFDLIVGTSAGGLIALGLGVHGWDIDTAVSKVDDLSQKSFMKRSGIDSFFFGWYYRRKLQSIYEPEPLEEALKRAFPATTTLFGLRPRESGCLSHLPRVAVTTNRNGVTHYIANYDAGDGKRHLESRRPTWEAARATSAAPYYFTPFRSAQDGDLLIDGGLQDNNPVDIARLEARNLWSENVRVDTLLSIGSGQSYRDNTIPNISYVPGWVGKLAKNYFSSVNGEQRFWQCWNSWDERQRQKARRLNVHLGQERYDLDDNSTNTINALKEWARTYSFTPDWRTLRFHEAVMGVENKDSLLEVATRLKASLFYFRLSNIEYSTANRTAVFISGSIGCRIRTTEDGDAQAVGLDGARSWSLLEEQTKIFVVRVGGEITINVTPCWKRSTSGNPETVVAFECAEPKTKSISFEVGFERDDETQQAPISGCPYVFEDLEAFWKSHLSGATPWKASVGNDDHDE</sequence>
<evidence type="ECO:0000256" key="2">
    <source>
        <dbReference type="ARBA" id="ARBA00022771"/>
    </source>
</evidence>
<dbReference type="VEuPathDB" id="FungiDB:SAPIO_CDS8838"/>
<keyword evidence="13" id="KW-1185">Reference proteome</keyword>
<dbReference type="Proteomes" id="UP000028545">
    <property type="component" value="Unassembled WGS sequence"/>
</dbReference>
<accession>A0A084FXS4</accession>
<dbReference type="OrthoDB" id="194358at2759"/>
<dbReference type="GO" id="GO:0047499">
    <property type="term" value="F:calcium-independent phospholipase A2 activity"/>
    <property type="evidence" value="ECO:0007669"/>
    <property type="project" value="TreeGrafter"/>
</dbReference>
<keyword evidence="2 7" id="KW-0863">Zinc-finger</keyword>
<name>A0A084FXS4_PSEDA</name>
<evidence type="ECO:0000256" key="9">
    <source>
        <dbReference type="SAM" id="MobiDB-lite"/>
    </source>
</evidence>
<evidence type="ECO:0000259" key="10">
    <source>
        <dbReference type="PROSITE" id="PS50089"/>
    </source>
</evidence>
<dbReference type="InterPro" id="IPR027417">
    <property type="entry name" value="P-loop_NTPase"/>
</dbReference>
<dbReference type="RefSeq" id="XP_016639685.1">
    <property type="nucleotide sequence ID" value="XM_016790382.1"/>
</dbReference>
<dbReference type="PROSITE" id="PS00518">
    <property type="entry name" value="ZF_RING_1"/>
    <property type="match status" value="1"/>
</dbReference>
<evidence type="ECO:0008006" key="14">
    <source>
        <dbReference type="Google" id="ProtNLM"/>
    </source>
</evidence>
<proteinExistence type="predicted"/>
<dbReference type="SUPFAM" id="SSF52540">
    <property type="entry name" value="P-loop containing nucleoside triphosphate hydrolases"/>
    <property type="match status" value="1"/>
</dbReference>
<organism evidence="12 13">
    <name type="scientific">Pseudallescheria apiosperma</name>
    <name type="common">Scedosporium apiospermum</name>
    <dbReference type="NCBI Taxonomy" id="563466"/>
    <lineage>
        <taxon>Eukaryota</taxon>
        <taxon>Fungi</taxon>
        <taxon>Dikarya</taxon>
        <taxon>Ascomycota</taxon>
        <taxon>Pezizomycotina</taxon>
        <taxon>Sordariomycetes</taxon>
        <taxon>Hypocreomycetidae</taxon>
        <taxon>Microascales</taxon>
        <taxon>Microascaceae</taxon>
        <taxon>Scedosporium</taxon>
    </lineage>
</organism>
<feature type="short sequence motif" description="GXSXG" evidence="8">
    <location>
        <begin position="770"/>
        <end position="774"/>
    </location>
</feature>
<dbReference type="SUPFAM" id="SSF57850">
    <property type="entry name" value="RING/U-box"/>
    <property type="match status" value="1"/>
</dbReference>